<sequence length="68" mass="7765">MHENTEIRREVSSISYMQQLTNTLRFVVVPAGIQFFHVTDRTTGRVKGFRRSHLEACALARLLDDCAA</sequence>
<evidence type="ECO:0000313" key="2">
    <source>
        <dbReference type="Proteomes" id="UP000258127"/>
    </source>
</evidence>
<keyword evidence="2" id="KW-1185">Reference proteome</keyword>
<evidence type="ECO:0000313" key="1">
    <source>
        <dbReference type="EMBL" id="AXO88864.1"/>
    </source>
</evidence>
<dbReference type="Proteomes" id="UP000258127">
    <property type="component" value="Chromosome"/>
</dbReference>
<dbReference type="EMBL" id="CP031641">
    <property type="protein sequence ID" value="AXO88864.1"/>
    <property type="molecule type" value="Genomic_DNA"/>
</dbReference>
<dbReference type="AlphaFoldDB" id="A0AAI8K9T7"/>
<reference evidence="1 2" key="1">
    <citation type="submission" date="2018-08" db="EMBL/GenBank/DDBJ databases">
        <authorList>
            <person name="Lee Y."/>
            <person name="Kakembo D."/>
        </authorList>
    </citation>
    <scope>NUCLEOTIDE SEQUENCE [LARGE SCALE GENOMIC DNA]</scope>
    <source>
        <strain evidence="1 2">JBCS1880</strain>
    </source>
</reference>
<organism evidence="1 2">
    <name type="scientific">Pseudomonas parafulva</name>
    <dbReference type="NCBI Taxonomy" id="157782"/>
    <lineage>
        <taxon>Bacteria</taxon>
        <taxon>Pseudomonadati</taxon>
        <taxon>Pseudomonadota</taxon>
        <taxon>Gammaproteobacteria</taxon>
        <taxon>Pseudomonadales</taxon>
        <taxon>Pseudomonadaceae</taxon>
        <taxon>Pseudomonas</taxon>
    </lineage>
</organism>
<name>A0AAI8K9T7_9PSED</name>
<protein>
    <submittedName>
        <fullName evidence="1">Uncharacterized protein</fullName>
    </submittedName>
</protein>
<proteinExistence type="predicted"/>
<accession>A0AAI8K9T7</accession>
<gene>
    <name evidence="1" type="ORF">DZC75_12980</name>
</gene>